<keyword evidence="2" id="KW-0812">Transmembrane</keyword>
<feature type="transmembrane region" description="Helical" evidence="2">
    <location>
        <begin position="78"/>
        <end position="99"/>
    </location>
</feature>
<keyword evidence="5" id="KW-1185">Reference proteome</keyword>
<dbReference type="GO" id="GO:0016853">
    <property type="term" value="F:isomerase activity"/>
    <property type="evidence" value="ECO:0007669"/>
    <property type="project" value="UniProtKB-KW"/>
</dbReference>
<evidence type="ECO:0000313" key="5">
    <source>
        <dbReference type="Proteomes" id="UP000799291"/>
    </source>
</evidence>
<dbReference type="InterPro" id="IPR029069">
    <property type="entry name" value="HotDog_dom_sf"/>
</dbReference>
<feature type="region of interest" description="Disordered" evidence="1">
    <location>
        <begin position="50"/>
        <end position="70"/>
    </location>
</feature>
<dbReference type="CDD" id="cd03443">
    <property type="entry name" value="PaaI_thioesterase"/>
    <property type="match status" value="1"/>
</dbReference>
<evidence type="ECO:0000256" key="1">
    <source>
        <dbReference type="SAM" id="MobiDB-lite"/>
    </source>
</evidence>
<sequence>MYAIARSACARSLARSRGNVAPGPGGISRAVADGIWLRQRGARLDFRKQSTVVEASESEPTTSPPPKPKKPLYIRAPVALALTLLTFTLGFTMAAAPALPTALSLYQPPTDEETLSLFTPSTDELAEIERQIFEHPITSALLEDERYIASRPHLKIPEPMRAQNLTGGTLLGPDKIAVPPLQFTTEDGTEFVSLQYLGSALCGHPGIVHGGLLATLLDEGLARCCFPALPNKVAVTASLKIDYKAPAMAGQIVVLRATTTRVDGRKAWVTGHLETLADEKKGEKPIVLTRGEALFIEPRQAASMKRVVT</sequence>
<dbReference type="Proteomes" id="UP000799291">
    <property type="component" value="Unassembled WGS sequence"/>
</dbReference>
<keyword evidence="2" id="KW-0472">Membrane</keyword>
<dbReference type="Pfam" id="PF03061">
    <property type="entry name" value="4HBT"/>
    <property type="match status" value="1"/>
</dbReference>
<dbReference type="InterPro" id="IPR006683">
    <property type="entry name" value="Thioestr_dom"/>
</dbReference>
<evidence type="ECO:0000256" key="2">
    <source>
        <dbReference type="SAM" id="Phobius"/>
    </source>
</evidence>
<protein>
    <submittedName>
        <fullName evidence="4">Thioesterase/thiol ester dehydrase-isomerase</fullName>
    </submittedName>
</protein>
<keyword evidence="4" id="KW-0413">Isomerase</keyword>
<evidence type="ECO:0000313" key="4">
    <source>
        <dbReference type="EMBL" id="KAF2686473.1"/>
    </source>
</evidence>
<dbReference type="OrthoDB" id="506431at2759"/>
<reference evidence="4" key="1">
    <citation type="journal article" date="2020" name="Stud. Mycol.">
        <title>101 Dothideomycetes genomes: a test case for predicting lifestyles and emergence of pathogens.</title>
        <authorList>
            <person name="Haridas S."/>
            <person name="Albert R."/>
            <person name="Binder M."/>
            <person name="Bloem J."/>
            <person name="Labutti K."/>
            <person name="Salamov A."/>
            <person name="Andreopoulos B."/>
            <person name="Baker S."/>
            <person name="Barry K."/>
            <person name="Bills G."/>
            <person name="Bluhm B."/>
            <person name="Cannon C."/>
            <person name="Castanera R."/>
            <person name="Culley D."/>
            <person name="Daum C."/>
            <person name="Ezra D."/>
            <person name="Gonzalez J."/>
            <person name="Henrissat B."/>
            <person name="Kuo A."/>
            <person name="Liang C."/>
            <person name="Lipzen A."/>
            <person name="Lutzoni F."/>
            <person name="Magnuson J."/>
            <person name="Mondo S."/>
            <person name="Nolan M."/>
            <person name="Ohm R."/>
            <person name="Pangilinan J."/>
            <person name="Park H.-J."/>
            <person name="Ramirez L."/>
            <person name="Alfaro M."/>
            <person name="Sun H."/>
            <person name="Tritt A."/>
            <person name="Yoshinaga Y."/>
            <person name="Zwiers L.-H."/>
            <person name="Turgeon B."/>
            <person name="Goodwin S."/>
            <person name="Spatafora J."/>
            <person name="Crous P."/>
            <person name="Grigoriev I."/>
        </authorList>
    </citation>
    <scope>NUCLEOTIDE SEQUENCE</scope>
    <source>
        <strain evidence="4">CBS 122367</strain>
    </source>
</reference>
<feature type="domain" description="Thioesterase" evidence="3">
    <location>
        <begin position="206"/>
        <end position="271"/>
    </location>
</feature>
<keyword evidence="2" id="KW-1133">Transmembrane helix</keyword>
<proteinExistence type="predicted"/>
<dbReference type="PANTHER" id="PTHR47260:SF7">
    <property type="entry name" value="THIOESTERASE FAMILY PROTEIN (AFU_ORTHOLOGUE AFUA_1G10800)"/>
    <property type="match status" value="1"/>
</dbReference>
<dbReference type="AlphaFoldDB" id="A0A6G1J8F4"/>
<dbReference type="EMBL" id="MU005576">
    <property type="protein sequence ID" value="KAF2686473.1"/>
    <property type="molecule type" value="Genomic_DNA"/>
</dbReference>
<dbReference type="SUPFAM" id="SSF54637">
    <property type="entry name" value="Thioesterase/thiol ester dehydrase-isomerase"/>
    <property type="match status" value="1"/>
</dbReference>
<dbReference type="PANTHER" id="PTHR47260">
    <property type="entry name" value="UPF0644 PROTEIN PB2B4.06"/>
    <property type="match status" value="1"/>
</dbReference>
<dbReference type="Gene3D" id="3.10.129.10">
    <property type="entry name" value="Hotdog Thioesterase"/>
    <property type="match status" value="1"/>
</dbReference>
<name>A0A6G1J8F4_9PLEO</name>
<evidence type="ECO:0000259" key="3">
    <source>
        <dbReference type="Pfam" id="PF03061"/>
    </source>
</evidence>
<dbReference type="InterPro" id="IPR052061">
    <property type="entry name" value="PTE-AB_protein"/>
</dbReference>
<organism evidence="4 5">
    <name type="scientific">Lentithecium fluviatile CBS 122367</name>
    <dbReference type="NCBI Taxonomy" id="1168545"/>
    <lineage>
        <taxon>Eukaryota</taxon>
        <taxon>Fungi</taxon>
        <taxon>Dikarya</taxon>
        <taxon>Ascomycota</taxon>
        <taxon>Pezizomycotina</taxon>
        <taxon>Dothideomycetes</taxon>
        <taxon>Pleosporomycetidae</taxon>
        <taxon>Pleosporales</taxon>
        <taxon>Massarineae</taxon>
        <taxon>Lentitheciaceae</taxon>
        <taxon>Lentithecium</taxon>
    </lineage>
</organism>
<accession>A0A6G1J8F4</accession>
<gene>
    <name evidence="4" type="ORF">K458DRAFT_334201</name>
</gene>